<keyword evidence="3" id="KW-1185">Reference proteome</keyword>
<proteinExistence type="predicted"/>
<accession>A0ABY3PPA9</accession>
<dbReference type="InterPro" id="IPR057324">
    <property type="entry name" value="WH_RNase_II"/>
</dbReference>
<evidence type="ECO:0000259" key="1">
    <source>
        <dbReference type="SMART" id="SM00955"/>
    </source>
</evidence>
<organism evidence="2 3">
    <name type="scientific">Gloeobacter morelensis MG652769</name>
    <dbReference type="NCBI Taxonomy" id="2781736"/>
    <lineage>
        <taxon>Bacteria</taxon>
        <taxon>Bacillati</taxon>
        <taxon>Cyanobacteriota</taxon>
        <taxon>Cyanophyceae</taxon>
        <taxon>Gloeobacterales</taxon>
        <taxon>Gloeobacteraceae</taxon>
        <taxon>Gloeobacter</taxon>
        <taxon>Gloeobacter morelensis</taxon>
    </lineage>
</organism>
<dbReference type="SUPFAM" id="SSF50249">
    <property type="entry name" value="Nucleic acid-binding proteins"/>
    <property type="match status" value="1"/>
</dbReference>
<dbReference type="InterPro" id="IPR001900">
    <property type="entry name" value="RNase_II/R"/>
</dbReference>
<dbReference type="Pfam" id="PF25255">
    <property type="entry name" value="WHD_RNase_II"/>
    <property type="match status" value="1"/>
</dbReference>
<dbReference type="Pfam" id="PF00773">
    <property type="entry name" value="RNB"/>
    <property type="match status" value="1"/>
</dbReference>
<gene>
    <name evidence="2" type="ORF">ISF26_04250</name>
</gene>
<dbReference type="InterPro" id="IPR056404">
    <property type="entry name" value="HTH_RNase_II"/>
</dbReference>
<dbReference type="InterPro" id="IPR056403">
    <property type="entry name" value="RNase_II_barrel"/>
</dbReference>
<evidence type="ECO:0000313" key="3">
    <source>
        <dbReference type="Proteomes" id="UP001054846"/>
    </source>
</evidence>
<reference evidence="2 3" key="1">
    <citation type="journal article" date="2021" name="Genome Biol. Evol.">
        <title>Complete Genome Sequencing of a Novel Gloeobacter Species from a Waterfall Cave in Mexico.</title>
        <authorList>
            <person name="Saw J.H."/>
            <person name="Cardona T."/>
            <person name="Montejano G."/>
        </authorList>
    </citation>
    <scope>NUCLEOTIDE SEQUENCE [LARGE SCALE GENOMIC DNA]</scope>
    <source>
        <strain evidence="2">MG652769</strain>
    </source>
</reference>
<dbReference type="PANTHER" id="PTHR23355">
    <property type="entry name" value="RIBONUCLEASE"/>
    <property type="match status" value="1"/>
</dbReference>
<name>A0ABY3PPA9_9CYAN</name>
<dbReference type="SMART" id="SM00955">
    <property type="entry name" value="RNB"/>
    <property type="match status" value="1"/>
</dbReference>
<dbReference type="InterPro" id="IPR012340">
    <property type="entry name" value="NA-bd_OB-fold"/>
</dbReference>
<dbReference type="Proteomes" id="UP001054846">
    <property type="component" value="Chromosome"/>
</dbReference>
<dbReference type="Pfam" id="PF23163">
    <property type="entry name" value="CSD_RNase_II"/>
    <property type="match status" value="1"/>
</dbReference>
<dbReference type="EMBL" id="CP063845">
    <property type="protein sequence ID" value="UFP95469.1"/>
    <property type="molecule type" value="Genomic_DNA"/>
</dbReference>
<feature type="domain" description="RNB" evidence="1">
    <location>
        <begin position="264"/>
        <end position="552"/>
    </location>
</feature>
<dbReference type="Pfam" id="PF23161">
    <property type="entry name" value="HTH_RNase_II"/>
    <property type="match status" value="1"/>
</dbReference>
<dbReference type="PANTHER" id="PTHR23355:SF42">
    <property type="entry name" value="RIBONUCLEASE II, CHLOROPLASTIC_MITOCHONDRIAL"/>
    <property type="match status" value="1"/>
</dbReference>
<protein>
    <submittedName>
        <fullName evidence="2">VacB/RNase II family 3'-5' exoribonuclease</fullName>
    </submittedName>
</protein>
<dbReference type="RefSeq" id="WP_230842697.1">
    <property type="nucleotide sequence ID" value="NZ_CP063845.1"/>
</dbReference>
<evidence type="ECO:0000313" key="2">
    <source>
        <dbReference type="EMBL" id="UFP95469.1"/>
    </source>
</evidence>
<dbReference type="InterPro" id="IPR050180">
    <property type="entry name" value="RNR_Ribonuclease"/>
</dbReference>
<sequence>MERGTLVEFRLQGGRRLGVISGPDGKKNLNLQTQTGNTQTVHPRQITYQVAGGPYRTSELPAFEAQVQNYLDQADLEVAWELFRESHALVSPEDLAQLLFDTAAPAACYAAHCLLSEDRLYFKQKGDGYEPRPNAQVEELRHQQAVEQRKAQEQARFLARVQSVLGGATDEWEPSDRLRLDALERYALWGDEASDRASAQDVLSQLGHTTRSEDAIALLVALRLWSPHENIHLRRSGIPVHFGTPVIEYARKLLENPPVDPASRRDFGRLAIYTIDDESTREIDDGLSLEMLEDGREKLWVHIADPTRWVQPGDPLEAEARRRATSVYLPTGAIPMFPPELATGPMSLLPGQLNCALSFGAIVGPDGAVENFEVTPAFVRTVYPVTYEEADPLIASGEEPVLARLHEIALARRRHRHQRGAVSIDLPEAQVKVKDDEIRLEILGDSASRLLVSEMMILAGELAARLAIEAGIPVPFRTQPAPELPPADELLRLPAGPVREFAVCRCMQRGEVSVYPARHAGLGLDAYTQATSPIRRYSDLLVHFQIKAHLRHEPPPLTLEHLKELLAMIDAAGHEVTQIERLSERYWIYEYLRHRRHQVQPGLVLDYLGGDPQRALVLLENVALRLPVRLDRPVSKGEMVDLQIVQVDPRQDLLVLKEVRQAH</sequence>